<accession>A0A1K0H9R2</accession>
<evidence type="ECO:0000313" key="2">
    <source>
        <dbReference type="Proteomes" id="UP000179920"/>
    </source>
</evidence>
<name>A0A1K0H9R2_9BASI</name>
<dbReference type="PANTHER" id="PTHR11439:SF463">
    <property type="entry name" value="REVERSE TRANSCRIPTASE TY1_COPIA-TYPE DOMAIN-CONTAINING PROTEIN"/>
    <property type="match status" value="1"/>
</dbReference>
<dbReference type="Proteomes" id="UP000179920">
    <property type="component" value="Chromosome IV"/>
</dbReference>
<organism evidence="1 2">
    <name type="scientific">Ustilago bromivora</name>
    <dbReference type="NCBI Taxonomy" id="307758"/>
    <lineage>
        <taxon>Eukaryota</taxon>
        <taxon>Fungi</taxon>
        <taxon>Dikarya</taxon>
        <taxon>Basidiomycota</taxon>
        <taxon>Ustilaginomycotina</taxon>
        <taxon>Ustilaginomycetes</taxon>
        <taxon>Ustilaginales</taxon>
        <taxon>Ustilaginaceae</taxon>
        <taxon>Ustilago</taxon>
    </lineage>
</organism>
<dbReference type="PANTHER" id="PTHR11439">
    <property type="entry name" value="GAG-POL-RELATED RETROTRANSPOSON"/>
    <property type="match status" value="1"/>
</dbReference>
<dbReference type="CDD" id="cd09272">
    <property type="entry name" value="RNase_HI_RT_Ty1"/>
    <property type="match status" value="1"/>
</dbReference>
<dbReference type="EMBL" id="LT558120">
    <property type="protein sequence ID" value="SAM79903.1"/>
    <property type="molecule type" value="Genomic_DNA"/>
</dbReference>
<reference evidence="2" key="1">
    <citation type="submission" date="2016-04" db="EMBL/GenBank/DDBJ databases">
        <authorList>
            <person name="Guldener U."/>
            <person name="Guldener U."/>
        </authorList>
    </citation>
    <scope>NUCLEOTIDE SEQUENCE [LARGE SCALE GENOMIC DNA]</scope>
    <source>
        <strain evidence="2">UB2112</strain>
    </source>
</reference>
<evidence type="ECO:0008006" key="3">
    <source>
        <dbReference type="Google" id="ProtNLM"/>
    </source>
</evidence>
<protein>
    <recommendedName>
        <fullName evidence="3">Reverse transcriptase Ty1/copia-type domain-containing protein</fullName>
    </recommendedName>
</protein>
<evidence type="ECO:0000313" key="1">
    <source>
        <dbReference type="EMBL" id="SAM79903.1"/>
    </source>
</evidence>
<proteinExistence type="predicted"/>
<gene>
    <name evidence="1" type="ORF">UBRO_20991</name>
</gene>
<dbReference type="OrthoDB" id="3344688at2759"/>
<dbReference type="AlphaFoldDB" id="A0A1K0H9R2"/>
<sequence>MDPMTHTPSKPLTDLETDGELKARYPVLVGKLLWVSNTVWLDISFAVNTLTCHMSKPTKEAMQAALRIVKYLNQTQDKVLRLGRRNKDEPAIVTYTDSNWASDPNTDRRSTLGSIIKIFGSVVTWNSHVQKCVSDSAVKVEYVVGLAAMRKALFHQHLLHGLSFGDHVPVILMDNTRCVQVTKDQALHSRLKHIDMKYHLIHNHIMEGDITM</sequence>